<feature type="region of interest" description="Disordered" evidence="1">
    <location>
        <begin position="1"/>
        <end position="20"/>
    </location>
</feature>
<dbReference type="InterPro" id="IPR036249">
    <property type="entry name" value="Thioredoxin-like_sf"/>
</dbReference>
<name>Q9RBF9_CUPNE</name>
<dbReference type="GO" id="GO:0016491">
    <property type="term" value="F:oxidoreductase activity"/>
    <property type="evidence" value="ECO:0007669"/>
    <property type="project" value="InterPro"/>
</dbReference>
<proteinExistence type="predicted"/>
<dbReference type="SUPFAM" id="SSF52833">
    <property type="entry name" value="Thioredoxin-like"/>
    <property type="match status" value="1"/>
</dbReference>
<accession>Q9RBF9</accession>
<feature type="compositionally biased region" description="Low complexity" evidence="1">
    <location>
        <begin position="8"/>
        <end position="20"/>
    </location>
</feature>
<dbReference type="AlphaFoldDB" id="Q9RBF9"/>
<organism evidence="3">
    <name type="scientific">Cupriavidus necator</name>
    <name type="common">Alcaligenes eutrophus</name>
    <name type="synonym">Ralstonia eutropha</name>
    <dbReference type="NCBI Taxonomy" id="106590"/>
    <lineage>
        <taxon>Bacteria</taxon>
        <taxon>Pseudomonadati</taxon>
        <taxon>Pseudomonadota</taxon>
        <taxon>Betaproteobacteria</taxon>
        <taxon>Burkholderiales</taxon>
        <taxon>Burkholderiaceae</taxon>
        <taxon>Cupriavidus</taxon>
    </lineage>
</organism>
<feature type="domain" description="DSBA-like thioredoxin" evidence="2">
    <location>
        <begin position="71"/>
        <end position="250"/>
    </location>
</feature>
<dbReference type="InterPro" id="IPR001853">
    <property type="entry name" value="DSBA-like_thioredoxin_dom"/>
</dbReference>
<dbReference type="EMBL" id="AF130250">
    <property type="protein sequence ID" value="AAD55888.1"/>
    <property type="molecule type" value="Genomic_DNA"/>
</dbReference>
<sequence length="283" mass="31479">MGRQSKSALRQQQRPAAAGGAPAAAAAALREMQRWIARICHSCWRRSRLTFLHPRRIALTRRSDMENQATLHYVYDPYCGWCYGLAPLISVAEETEGLKVVAHGGGMLAGERAQMMSGEWREFVRPHEARITALSGQTFGTPYQEGTQFNYDVKLDSAPPTAAMLAAEWVADAGVRMLKRLQTAYYVEGRHIAERAELVHIAVELGLDAHAFSTAYDQALREIGMHFRNTQALLDALGGQGYPTLAIERDGMLSRIHLGRYFGKPERFREALAELMAPPQPVA</sequence>
<reference evidence="3" key="1">
    <citation type="journal article" date="2004" name="Microbiology">
        <title>Characterization of a gene cluster encoding the maleylacetate reductase from Ralstonia eutropha 335T, an enzyme recruited for growth with 4-fluorobenzoate.</title>
        <authorList>
            <person name="Seibert V."/>
            <person name="Thiel M."/>
            <person name="Hinner I.S."/>
            <person name="Schlomann M."/>
        </authorList>
    </citation>
    <scope>NUCLEOTIDE SEQUENCE</scope>
    <source>
        <strain evidence="3">335</strain>
    </source>
</reference>
<dbReference type="CDD" id="cd03025">
    <property type="entry name" value="DsbA_FrnE_like"/>
    <property type="match status" value="1"/>
</dbReference>
<evidence type="ECO:0000313" key="3">
    <source>
        <dbReference type="EMBL" id="AAD55888.1"/>
    </source>
</evidence>
<evidence type="ECO:0000259" key="2">
    <source>
        <dbReference type="Pfam" id="PF01323"/>
    </source>
</evidence>
<protein>
    <recommendedName>
        <fullName evidence="2">DSBA-like thioredoxin domain-containing protein</fullName>
    </recommendedName>
</protein>
<dbReference type="Gene3D" id="3.40.30.10">
    <property type="entry name" value="Glutaredoxin"/>
    <property type="match status" value="1"/>
</dbReference>
<dbReference type="Pfam" id="PF01323">
    <property type="entry name" value="DSBA"/>
    <property type="match status" value="1"/>
</dbReference>
<evidence type="ECO:0000256" key="1">
    <source>
        <dbReference type="SAM" id="MobiDB-lite"/>
    </source>
</evidence>